<organism evidence="4 5">
    <name type="scientific">Volvox africanus</name>
    <dbReference type="NCBI Taxonomy" id="51714"/>
    <lineage>
        <taxon>Eukaryota</taxon>
        <taxon>Viridiplantae</taxon>
        <taxon>Chlorophyta</taxon>
        <taxon>core chlorophytes</taxon>
        <taxon>Chlorophyceae</taxon>
        <taxon>CS clade</taxon>
        <taxon>Chlamydomonadales</taxon>
        <taxon>Volvocaceae</taxon>
        <taxon>Volvox</taxon>
    </lineage>
</organism>
<dbReference type="GO" id="GO:0019888">
    <property type="term" value="F:protein phosphatase regulator activity"/>
    <property type="evidence" value="ECO:0007669"/>
    <property type="project" value="TreeGrafter"/>
</dbReference>
<name>A0A8J4AZ65_9CHLO</name>
<accession>A0A8J4AZ65</accession>
<feature type="compositionally biased region" description="Pro residues" evidence="2">
    <location>
        <begin position="57"/>
        <end position="67"/>
    </location>
</feature>
<proteinExistence type="predicted"/>
<feature type="coiled-coil region" evidence="1">
    <location>
        <begin position="581"/>
        <end position="629"/>
    </location>
</feature>
<gene>
    <name evidence="4" type="ORF">Vafri_6948</name>
</gene>
<keyword evidence="1" id="KW-0175">Coiled coil</keyword>
<feature type="compositionally biased region" description="Polar residues" evidence="2">
    <location>
        <begin position="392"/>
        <end position="403"/>
    </location>
</feature>
<feature type="compositionally biased region" description="Low complexity" evidence="2">
    <location>
        <begin position="68"/>
        <end position="81"/>
    </location>
</feature>
<evidence type="ECO:0000256" key="2">
    <source>
        <dbReference type="SAM" id="MobiDB-lite"/>
    </source>
</evidence>
<dbReference type="PANTHER" id="PTHR14095:SF0">
    <property type="entry name" value="MIP22305P"/>
    <property type="match status" value="1"/>
</dbReference>
<dbReference type="EMBL" id="BNCO01000009">
    <property type="protein sequence ID" value="GIL50811.1"/>
    <property type="molecule type" value="Genomic_DNA"/>
</dbReference>
<dbReference type="SUPFAM" id="SSF47473">
    <property type="entry name" value="EF-hand"/>
    <property type="match status" value="1"/>
</dbReference>
<dbReference type="InterPro" id="IPR011992">
    <property type="entry name" value="EF-hand-dom_pair"/>
</dbReference>
<dbReference type="PANTHER" id="PTHR14095">
    <property type="entry name" value="PHOSPHATASE 2A REGULATORY SUBUNIT-RELATED"/>
    <property type="match status" value="1"/>
</dbReference>
<feature type="compositionally biased region" description="Low complexity" evidence="2">
    <location>
        <begin position="198"/>
        <end position="217"/>
    </location>
</feature>
<dbReference type="Proteomes" id="UP000747399">
    <property type="component" value="Unassembled WGS sequence"/>
</dbReference>
<evidence type="ECO:0000313" key="5">
    <source>
        <dbReference type="Proteomes" id="UP000747399"/>
    </source>
</evidence>
<evidence type="ECO:0000313" key="4">
    <source>
        <dbReference type="EMBL" id="GIL50811.1"/>
    </source>
</evidence>
<dbReference type="InterPro" id="IPR002048">
    <property type="entry name" value="EF_hand_dom"/>
</dbReference>
<protein>
    <recommendedName>
        <fullName evidence="3">EF-hand domain-containing protein</fullName>
    </recommendedName>
</protein>
<feature type="compositionally biased region" description="Polar residues" evidence="2">
    <location>
        <begin position="467"/>
        <end position="490"/>
    </location>
</feature>
<dbReference type="AlphaFoldDB" id="A0A8J4AZ65"/>
<reference evidence="4" key="1">
    <citation type="journal article" date="2021" name="Proc. Natl. Acad. Sci. U.S.A.">
        <title>Three genomes in the algal genus Volvox reveal the fate of a haploid sex-determining region after a transition to homothallism.</title>
        <authorList>
            <person name="Yamamoto K."/>
            <person name="Hamaji T."/>
            <person name="Kawai-Toyooka H."/>
            <person name="Matsuzaki R."/>
            <person name="Takahashi F."/>
            <person name="Nishimura Y."/>
            <person name="Kawachi M."/>
            <person name="Noguchi H."/>
            <person name="Minakuchi Y."/>
            <person name="Umen J.G."/>
            <person name="Toyoda A."/>
            <person name="Nozaki H."/>
        </authorList>
    </citation>
    <scope>NUCLEOTIDE SEQUENCE</scope>
    <source>
        <strain evidence="4">NIES-3780</strain>
    </source>
</reference>
<feature type="region of interest" description="Disordered" evidence="2">
    <location>
        <begin position="1"/>
        <end position="159"/>
    </location>
</feature>
<keyword evidence="5" id="KW-1185">Reference proteome</keyword>
<feature type="coiled-coil region" evidence="1">
    <location>
        <begin position="237"/>
        <end position="328"/>
    </location>
</feature>
<feature type="region of interest" description="Disordered" evidence="2">
    <location>
        <begin position="187"/>
        <end position="218"/>
    </location>
</feature>
<feature type="domain" description="EF-hand" evidence="3">
    <location>
        <begin position="695"/>
        <end position="730"/>
    </location>
</feature>
<feature type="compositionally biased region" description="Low complexity" evidence="2">
    <location>
        <begin position="145"/>
        <end position="154"/>
    </location>
</feature>
<feature type="compositionally biased region" description="Polar residues" evidence="2">
    <location>
        <begin position="13"/>
        <end position="23"/>
    </location>
</feature>
<dbReference type="PROSITE" id="PS50222">
    <property type="entry name" value="EF_HAND_2"/>
    <property type="match status" value="1"/>
</dbReference>
<evidence type="ECO:0000259" key="3">
    <source>
        <dbReference type="PROSITE" id="PS50222"/>
    </source>
</evidence>
<comment type="caution">
    <text evidence="4">The sequence shown here is derived from an EMBL/GenBank/DDBJ whole genome shotgun (WGS) entry which is preliminary data.</text>
</comment>
<feature type="compositionally biased region" description="Low complexity" evidence="2">
    <location>
        <begin position="380"/>
        <end position="391"/>
    </location>
</feature>
<dbReference type="GO" id="GO:0000159">
    <property type="term" value="C:protein phosphatase type 2A complex"/>
    <property type="evidence" value="ECO:0007669"/>
    <property type="project" value="TreeGrafter"/>
</dbReference>
<feature type="compositionally biased region" description="Polar residues" evidence="2">
    <location>
        <begin position="119"/>
        <end position="137"/>
    </location>
</feature>
<feature type="region of interest" description="Disordered" evidence="2">
    <location>
        <begin position="333"/>
        <end position="490"/>
    </location>
</feature>
<dbReference type="GO" id="GO:0005509">
    <property type="term" value="F:calcium ion binding"/>
    <property type="evidence" value="ECO:0007669"/>
    <property type="project" value="InterPro"/>
</dbReference>
<dbReference type="Gene3D" id="1.10.238.10">
    <property type="entry name" value="EF-hand"/>
    <property type="match status" value="1"/>
</dbReference>
<evidence type="ECO:0000256" key="1">
    <source>
        <dbReference type="SAM" id="Coils"/>
    </source>
</evidence>
<feature type="compositionally biased region" description="Low complexity" evidence="2">
    <location>
        <begin position="92"/>
        <end position="111"/>
    </location>
</feature>
<sequence length="798" mass="83054">MSRSPYNALMNRPLSSGKNSPLRQSAPPPADGALSAEGSGGWGLNSMLRNSMHVVTPRPPSTDPIPPAASSSPGAAKSPMAFRARRFNHANSGSDSDLSVSLPSTSSSLPDPNRRRSGSENLPNSPNGQALHSNSMGGTLGRQLSSTSTSSSVSIRPNTSPASTILAAFSGQSVHASLDGAVVAGSPGKALRPKSSETNVSNGGVSTTSTTASSSGSKVLRNRLSEDAGGHAAGAPTLSLREKLAILQRNNKALEQQLAEASNEAQQRAAQQHEAHATAMTALQQRVAALEAQLATQQRTATELTQRNQQLTEAHQQLQGQLATANASAAAAATAARRSNTVDAEADGGTTTPSRSTPYKALGEGGPQSPRTPLSWDTLPSGSPGSSSSSSRDSTGVAGTSDNQPPPLSPLQLLQHGGGGSGSFKGVVADDVLPPHPHVWPGSPNSAPAVDGTSLRPHTAPHADYLQQRSASQSGYAAVPPSQTYDGSMPSDSASLLVVCHSEPDLAQTSAGGPSADGRRCTHPGALTMAGGAGAGCNAAAAVAAAAAAGGSDIYLAGSGPPPASPVAAAAGLSGAGVALLARQKKIIASLRQQLQQKDSAYAFLANEHAELEGQLKEVEAAKREYAARYAFMVLDQDLDGHIRVDQVGSFDMFGCYSPTVLEYAFKHWRFASGFKGYLNMDDFVKFVSLSDDRTSRDSQRFWFMVLDLDGDGAVSAEDAKWFYDSVEKDESTFVVGFEDLWHQLLDMTQPANKHRGFTSTELWKCKLGGGVIGLLLNHNNMLLHRTTAEWGRGDFPL</sequence>